<dbReference type="HAMAP" id="MF_00237">
    <property type="entry name" value="TatB"/>
    <property type="match status" value="1"/>
</dbReference>
<evidence type="ECO:0000313" key="12">
    <source>
        <dbReference type="EMBL" id="MDN4119965.1"/>
    </source>
</evidence>
<feature type="region of interest" description="Disordered" evidence="11">
    <location>
        <begin position="66"/>
        <end position="164"/>
    </location>
</feature>
<evidence type="ECO:0000256" key="9">
    <source>
        <dbReference type="ARBA" id="ARBA00023136"/>
    </source>
</evidence>
<keyword evidence="8 10" id="KW-0811">Translocation</keyword>
<evidence type="ECO:0000256" key="6">
    <source>
        <dbReference type="ARBA" id="ARBA00022927"/>
    </source>
</evidence>
<evidence type="ECO:0000256" key="5">
    <source>
        <dbReference type="ARBA" id="ARBA00022692"/>
    </source>
</evidence>
<evidence type="ECO:0000256" key="1">
    <source>
        <dbReference type="ARBA" id="ARBA00004167"/>
    </source>
</evidence>
<comment type="caution">
    <text evidence="12">The sequence shown here is derived from an EMBL/GenBank/DDBJ whole genome shotgun (WGS) entry which is preliminary data.</text>
</comment>
<dbReference type="RefSeq" id="WP_266122697.1">
    <property type="nucleotide sequence ID" value="NZ_JAJHNU010000001.1"/>
</dbReference>
<accession>A0ABT8EFD2</accession>
<dbReference type="Gene3D" id="1.20.5.3310">
    <property type="match status" value="1"/>
</dbReference>
<keyword evidence="13" id="KW-1185">Reference proteome</keyword>
<keyword evidence="2 10" id="KW-0813">Transport</keyword>
<keyword evidence="3 10" id="KW-1003">Cell membrane</keyword>
<dbReference type="Proteomes" id="UP001168613">
    <property type="component" value="Unassembled WGS sequence"/>
</dbReference>
<protein>
    <recommendedName>
        <fullName evidence="10">Sec-independent protein translocase protein TatB</fullName>
    </recommendedName>
</protein>
<comment type="subunit">
    <text evidence="10">The Tat system comprises two distinct complexes: a TatABC complex, containing multiple copies of TatA, TatB and TatC subunits, and a separate TatA complex, containing only TatA subunits. Substrates initially bind to the TatABC complex, which probably triggers association of the separate TatA complex to form the active translocon.</text>
</comment>
<keyword evidence="4" id="KW-0997">Cell inner membrane</keyword>
<feature type="compositionally biased region" description="Polar residues" evidence="11">
    <location>
        <begin position="143"/>
        <end position="164"/>
    </location>
</feature>
<dbReference type="PANTHER" id="PTHR33162:SF1">
    <property type="entry name" value="SEC-INDEPENDENT PROTEIN TRANSLOCASE PROTEIN TATA, CHLOROPLASTIC"/>
    <property type="match status" value="1"/>
</dbReference>
<evidence type="ECO:0000256" key="2">
    <source>
        <dbReference type="ARBA" id="ARBA00022448"/>
    </source>
</evidence>
<dbReference type="NCBIfam" id="TIGR01410">
    <property type="entry name" value="tatB"/>
    <property type="match status" value="1"/>
</dbReference>
<dbReference type="PRINTS" id="PR01506">
    <property type="entry name" value="TATBPROTEIN"/>
</dbReference>
<keyword evidence="5 10" id="KW-0812">Transmembrane</keyword>
<feature type="compositionally biased region" description="Basic and acidic residues" evidence="11">
    <location>
        <begin position="76"/>
        <end position="95"/>
    </location>
</feature>
<keyword evidence="7 10" id="KW-1133">Transmembrane helix</keyword>
<reference evidence="12" key="1">
    <citation type="submission" date="2021-11" db="EMBL/GenBank/DDBJ databases">
        <title>Draft genome sequence of Alcaligenes endophyticus type strain CCUG 75668T.</title>
        <authorList>
            <person name="Salva-Serra F."/>
            <person name="Duran R.E."/>
            <person name="Seeger M."/>
            <person name="Moore E.R.B."/>
            <person name="Jaen-Luchoro D."/>
        </authorList>
    </citation>
    <scope>NUCLEOTIDE SEQUENCE</scope>
    <source>
        <strain evidence="12">CCUG 75668</strain>
    </source>
</reference>
<sequence length="164" mass="17957">MFDISFTELMVIGVVALIVIGPERLPKVARTMGHLLGRAQRYVNEVKTDIQREINLDEVKDLKKQMEDAAQSVRSSFEDTTKSVRQPLDEARDMLNEASRSAQDALNATKTALKETPKLDADSSPRETESRIAPGITEPASPSPSEATADSKTNRVASSASNEK</sequence>
<dbReference type="Pfam" id="PF02416">
    <property type="entry name" value="TatA_B_E"/>
    <property type="match status" value="1"/>
</dbReference>
<dbReference type="EMBL" id="JAJHNU010000001">
    <property type="protein sequence ID" value="MDN4119965.1"/>
    <property type="molecule type" value="Genomic_DNA"/>
</dbReference>
<comment type="subcellular location">
    <subcellularLocation>
        <location evidence="10">Cell membrane</location>
        <topology evidence="10">Single-pass membrane protein</topology>
    </subcellularLocation>
    <subcellularLocation>
        <location evidence="1">Membrane</location>
        <topology evidence="1">Single-pass membrane protein</topology>
    </subcellularLocation>
</comment>
<keyword evidence="9 10" id="KW-0472">Membrane</keyword>
<feature type="compositionally biased region" description="Basic and acidic residues" evidence="11">
    <location>
        <begin position="112"/>
        <end position="130"/>
    </location>
</feature>
<evidence type="ECO:0000256" key="8">
    <source>
        <dbReference type="ARBA" id="ARBA00023010"/>
    </source>
</evidence>
<evidence type="ECO:0000256" key="7">
    <source>
        <dbReference type="ARBA" id="ARBA00022989"/>
    </source>
</evidence>
<proteinExistence type="inferred from homology"/>
<comment type="similarity">
    <text evidence="10">Belongs to the TatB family.</text>
</comment>
<gene>
    <name evidence="10 12" type="primary">tatB</name>
    <name evidence="12" type="ORF">LMS43_01555</name>
</gene>
<organism evidence="12 13">
    <name type="scientific">Alcaligenes endophyticus</name>
    <dbReference type="NCBI Taxonomy" id="1929088"/>
    <lineage>
        <taxon>Bacteria</taxon>
        <taxon>Pseudomonadati</taxon>
        <taxon>Pseudomonadota</taxon>
        <taxon>Betaproteobacteria</taxon>
        <taxon>Burkholderiales</taxon>
        <taxon>Alcaligenaceae</taxon>
        <taxon>Alcaligenes</taxon>
    </lineage>
</organism>
<dbReference type="PANTHER" id="PTHR33162">
    <property type="entry name" value="SEC-INDEPENDENT PROTEIN TRANSLOCASE PROTEIN TATA, CHLOROPLASTIC"/>
    <property type="match status" value="1"/>
</dbReference>
<comment type="function">
    <text evidence="10">Part of the twin-arginine translocation (Tat) system that transports large folded proteins containing a characteristic twin-arginine motif in their signal peptide across membranes. Together with TatC, TatB is part of a receptor directly interacting with Tat signal peptides. TatB may form an oligomeric binding site that transiently accommodates folded Tat precursor proteins before their translocation.</text>
</comment>
<evidence type="ECO:0000256" key="10">
    <source>
        <dbReference type="HAMAP-Rule" id="MF_00237"/>
    </source>
</evidence>
<evidence type="ECO:0000256" key="4">
    <source>
        <dbReference type="ARBA" id="ARBA00022519"/>
    </source>
</evidence>
<dbReference type="InterPro" id="IPR018448">
    <property type="entry name" value="TatB"/>
</dbReference>
<dbReference type="InterPro" id="IPR003369">
    <property type="entry name" value="TatA/B/E"/>
</dbReference>
<keyword evidence="6 10" id="KW-0653">Protein transport</keyword>
<evidence type="ECO:0000256" key="3">
    <source>
        <dbReference type="ARBA" id="ARBA00022475"/>
    </source>
</evidence>
<feature type="compositionally biased region" description="Polar residues" evidence="11">
    <location>
        <begin position="98"/>
        <end position="110"/>
    </location>
</feature>
<name>A0ABT8EFD2_9BURK</name>
<evidence type="ECO:0000313" key="13">
    <source>
        <dbReference type="Proteomes" id="UP001168613"/>
    </source>
</evidence>
<evidence type="ECO:0000256" key="11">
    <source>
        <dbReference type="SAM" id="MobiDB-lite"/>
    </source>
</evidence>